<comment type="caution">
    <text evidence="4">The sequence shown here is derived from an EMBL/GenBank/DDBJ whole genome shotgun (WGS) entry which is preliminary data.</text>
</comment>
<dbReference type="Proteomes" id="UP000037136">
    <property type="component" value="Unassembled WGS sequence"/>
</dbReference>
<proteinExistence type="inferred from homology"/>
<feature type="region of interest" description="Disordered" evidence="2">
    <location>
        <begin position="68"/>
        <end position="106"/>
    </location>
</feature>
<gene>
    <name evidence="4" type="ORF">XA68_10306</name>
</gene>
<reference evidence="4 5" key="2">
    <citation type="journal article" date="2017" name="Sci. Rep.">
        <title>Ant-infecting Ophiocordyceps genomes reveal a high diversity of potential behavioral manipulation genes and a possible major role for enterotoxins.</title>
        <authorList>
            <person name="de Bekker C."/>
            <person name="Ohm R.A."/>
            <person name="Evans H.C."/>
            <person name="Brachmann A."/>
            <person name="Hughes D.P."/>
        </authorList>
    </citation>
    <scope>NUCLEOTIDE SEQUENCE [LARGE SCALE GENOMIC DNA]</scope>
    <source>
        <strain evidence="4 5">SC16a</strain>
    </source>
</reference>
<dbReference type="Pfam" id="PF09811">
    <property type="entry name" value="Yae1_N"/>
    <property type="match status" value="1"/>
</dbReference>
<evidence type="ECO:0000256" key="2">
    <source>
        <dbReference type="SAM" id="MobiDB-lite"/>
    </source>
</evidence>
<dbReference type="PANTHER" id="PTHR28532:SF1">
    <property type="entry name" value="ORAL CANCER OVEREXPRESSED 1"/>
    <property type="match status" value="1"/>
</dbReference>
<sequence length="169" mass="19077">MTPDPLEDVLQLEERYYREGYQQGLDDGARAGRIEGRSFGMEKGYEKFLEGGRLAGKAVVWANRLTRREDDATSDRMPHRGHHDQLNASQNNMPCRTDSDQPDVSSQLKRCVLPPLPSNPRTDKNVRALYALVEPGTLSTENTDEAVQDFDSRMKRAQGKAKMIERVVG</sequence>
<accession>A0A2A9PIQ2</accession>
<feature type="compositionally biased region" description="Basic and acidic residues" evidence="2">
    <location>
        <begin position="68"/>
        <end position="78"/>
    </location>
</feature>
<dbReference type="PANTHER" id="PTHR28532">
    <property type="entry name" value="GEO13458P1"/>
    <property type="match status" value="1"/>
</dbReference>
<dbReference type="OrthoDB" id="48036at2759"/>
<dbReference type="EMBL" id="LAZP02000107">
    <property type="protein sequence ID" value="PFH60792.1"/>
    <property type="molecule type" value="Genomic_DNA"/>
</dbReference>
<reference evidence="4 5" key="1">
    <citation type="journal article" date="2015" name="BMC Genomics">
        <title>Gene expression during zombie ant biting behavior reflects the complexity underlying fungal parasitic behavioral manipulation.</title>
        <authorList>
            <person name="de Bekker C."/>
            <person name="Ohm R.A."/>
            <person name="Loreto R.G."/>
            <person name="Sebastian A."/>
            <person name="Albert I."/>
            <person name="Merrow M."/>
            <person name="Brachmann A."/>
            <person name="Hughes D.P."/>
        </authorList>
    </citation>
    <scope>NUCLEOTIDE SEQUENCE [LARGE SCALE GENOMIC DNA]</scope>
    <source>
        <strain evidence="4 5">SC16a</strain>
    </source>
</reference>
<feature type="domain" description="Essential protein Yae1 N-terminal" evidence="3">
    <location>
        <begin position="20"/>
        <end position="58"/>
    </location>
</feature>
<organism evidence="4 5">
    <name type="scientific">Ophiocordyceps unilateralis</name>
    <name type="common">Zombie-ant fungus</name>
    <name type="synonym">Torrubia unilateralis</name>
    <dbReference type="NCBI Taxonomy" id="268505"/>
    <lineage>
        <taxon>Eukaryota</taxon>
        <taxon>Fungi</taxon>
        <taxon>Dikarya</taxon>
        <taxon>Ascomycota</taxon>
        <taxon>Pezizomycotina</taxon>
        <taxon>Sordariomycetes</taxon>
        <taxon>Hypocreomycetidae</taxon>
        <taxon>Hypocreales</taxon>
        <taxon>Ophiocordycipitaceae</taxon>
        <taxon>Ophiocordyceps</taxon>
    </lineage>
</organism>
<evidence type="ECO:0000259" key="3">
    <source>
        <dbReference type="Pfam" id="PF09811"/>
    </source>
</evidence>
<evidence type="ECO:0000313" key="5">
    <source>
        <dbReference type="Proteomes" id="UP000037136"/>
    </source>
</evidence>
<dbReference type="STRING" id="268505.A0A2A9PIQ2"/>
<evidence type="ECO:0000256" key="1">
    <source>
        <dbReference type="ARBA" id="ARBA00038090"/>
    </source>
</evidence>
<keyword evidence="5" id="KW-1185">Reference proteome</keyword>
<dbReference type="InterPro" id="IPR052436">
    <property type="entry name" value="LTO1_adapter"/>
</dbReference>
<name>A0A2A9PIQ2_OPHUN</name>
<dbReference type="AlphaFoldDB" id="A0A2A9PIQ2"/>
<dbReference type="InterPro" id="IPR019191">
    <property type="entry name" value="Essential_protein_Yae1_N"/>
</dbReference>
<protein>
    <recommendedName>
        <fullName evidence="3">Essential protein Yae1 N-terminal domain-containing protein</fullName>
    </recommendedName>
</protein>
<evidence type="ECO:0000313" key="4">
    <source>
        <dbReference type="EMBL" id="PFH60792.1"/>
    </source>
</evidence>
<comment type="similarity">
    <text evidence="1">Belongs to the LTO1 family.</text>
</comment>